<dbReference type="Pfam" id="PF00301">
    <property type="entry name" value="Rubredoxin"/>
    <property type="match status" value="1"/>
</dbReference>
<dbReference type="InterPro" id="IPR024935">
    <property type="entry name" value="Rubredoxin_dom"/>
</dbReference>
<feature type="domain" description="Rubredoxin-like" evidence="7">
    <location>
        <begin position="3"/>
        <end position="47"/>
    </location>
</feature>
<dbReference type="EMBL" id="LWMS01000044">
    <property type="protein sequence ID" value="PWL07792.1"/>
    <property type="molecule type" value="Genomic_DNA"/>
</dbReference>
<protein>
    <recommendedName>
        <fullName evidence="6">Rubredoxin</fullName>
    </recommendedName>
</protein>
<evidence type="ECO:0000313" key="8">
    <source>
        <dbReference type="EMBL" id="PWL07792.1"/>
    </source>
</evidence>
<organism evidence="8 9">
    <name type="scientific">Methanosphaera cuniculi</name>
    <dbReference type="NCBI Taxonomy" id="1077256"/>
    <lineage>
        <taxon>Archaea</taxon>
        <taxon>Methanobacteriati</taxon>
        <taxon>Methanobacteriota</taxon>
        <taxon>Methanomada group</taxon>
        <taxon>Methanobacteria</taxon>
        <taxon>Methanobacteriales</taxon>
        <taxon>Methanobacteriaceae</taxon>
        <taxon>Methanosphaera</taxon>
    </lineage>
</organism>
<evidence type="ECO:0000313" key="9">
    <source>
        <dbReference type="Proteomes" id="UP000246004"/>
    </source>
</evidence>
<dbReference type="InterPro" id="IPR024934">
    <property type="entry name" value="Rubredoxin-like_dom"/>
</dbReference>
<evidence type="ECO:0000256" key="6">
    <source>
        <dbReference type="RuleBase" id="RU003820"/>
    </source>
</evidence>
<dbReference type="Proteomes" id="UP000246004">
    <property type="component" value="Unassembled WGS sequence"/>
</dbReference>
<evidence type="ECO:0000259" key="7">
    <source>
        <dbReference type="PROSITE" id="PS50903"/>
    </source>
</evidence>
<dbReference type="PANTHER" id="PTHR47627:SF1">
    <property type="entry name" value="RUBREDOXIN-1-RELATED"/>
    <property type="match status" value="1"/>
</dbReference>
<keyword evidence="5 6" id="KW-0408">Iron</keyword>
<accession>A0A2V2BIK8</accession>
<dbReference type="InterPro" id="IPR018527">
    <property type="entry name" value="Rubredoxin_Fe_BS"/>
</dbReference>
<dbReference type="GO" id="GO:0005506">
    <property type="term" value="F:iron ion binding"/>
    <property type="evidence" value="ECO:0007669"/>
    <property type="project" value="UniProtKB-UniRule"/>
</dbReference>
<sequence>MEVQKYKCTLCGWIYDPEEHDGILFEDLPKEWTCPLCGAGKELFVPVGKD</sequence>
<evidence type="ECO:0000256" key="4">
    <source>
        <dbReference type="ARBA" id="ARBA00022982"/>
    </source>
</evidence>
<dbReference type="InterPro" id="IPR050526">
    <property type="entry name" value="Rubredoxin_ET"/>
</dbReference>
<dbReference type="PRINTS" id="PR00163">
    <property type="entry name" value="RUBREDOXIN"/>
</dbReference>
<keyword evidence="3 6" id="KW-0479">Metal-binding</keyword>
<dbReference type="CDD" id="cd00730">
    <property type="entry name" value="rubredoxin"/>
    <property type="match status" value="1"/>
</dbReference>
<keyword evidence="4 6" id="KW-0249">Electron transport</keyword>
<name>A0A2V2BIK8_9EURY</name>
<gene>
    <name evidence="8" type="primary">hrb_2</name>
    <name evidence="8" type="ORF">MSCUN_13230</name>
</gene>
<evidence type="ECO:0000256" key="5">
    <source>
        <dbReference type="ARBA" id="ARBA00023004"/>
    </source>
</evidence>
<reference evidence="8 9" key="1">
    <citation type="submission" date="2016-04" db="EMBL/GenBank/DDBJ databases">
        <title>Genome sequence of Methanosphaera cuniculi DSM 4103.</title>
        <authorList>
            <person name="Poehlein A."/>
            <person name="Seedorf H."/>
            <person name="Daniel R."/>
        </authorList>
    </citation>
    <scope>NUCLEOTIDE SEQUENCE [LARGE SCALE GENOMIC DNA]</scope>
    <source>
        <strain evidence="8 9">DSM 4103</strain>
    </source>
</reference>
<dbReference type="GO" id="GO:0043448">
    <property type="term" value="P:alkane catabolic process"/>
    <property type="evidence" value="ECO:0007669"/>
    <property type="project" value="TreeGrafter"/>
</dbReference>
<dbReference type="PROSITE" id="PS00202">
    <property type="entry name" value="RUBREDOXIN"/>
    <property type="match status" value="1"/>
</dbReference>
<dbReference type="PROSITE" id="PS50903">
    <property type="entry name" value="RUBREDOXIN_LIKE"/>
    <property type="match status" value="1"/>
</dbReference>
<proteinExistence type="inferred from homology"/>
<evidence type="ECO:0000256" key="3">
    <source>
        <dbReference type="ARBA" id="ARBA00022723"/>
    </source>
</evidence>
<evidence type="ECO:0000256" key="1">
    <source>
        <dbReference type="ARBA" id="ARBA00002360"/>
    </source>
</evidence>
<dbReference type="RefSeq" id="WP_304125847.1">
    <property type="nucleotide sequence ID" value="NZ_CANQEZ010000005.1"/>
</dbReference>
<comment type="similarity">
    <text evidence="6">Belongs to the rubredoxin family.</text>
</comment>
<dbReference type="AlphaFoldDB" id="A0A2V2BIK8"/>
<dbReference type="Gene3D" id="2.20.28.10">
    <property type="match status" value="1"/>
</dbReference>
<comment type="function">
    <text evidence="1">Rubredoxin is a small nonheme, iron protein lacking acid-labile sulfide. Its single Fe, chelated to 4 Cys, functions as an electron acceptor and may also stabilize the conformation of the molecule.</text>
</comment>
<comment type="caution">
    <text evidence="8">The sequence shown here is derived from an EMBL/GenBank/DDBJ whole genome shotgun (WGS) entry which is preliminary data.</text>
</comment>
<comment type="cofactor">
    <cofactor evidence="6">
        <name>Fe(3+)</name>
        <dbReference type="ChEBI" id="CHEBI:29034"/>
    </cofactor>
</comment>
<dbReference type="GO" id="GO:0009055">
    <property type="term" value="F:electron transfer activity"/>
    <property type="evidence" value="ECO:0007669"/>
    <property type="project" value="TreeGrafter"/>
</dbReference>
<dbReference type="SUPFAM" id="SSF57802">
    <property type="entry name" value="Rubredoxin-like"/>
    <property type="match status" value="1"/>
</dbReference>
<evidence type="ECO:0000256" key="2">
    <source>
        <dbReference type="ARBA" id="ARBA00022448"/>
    </source>
</evidence>
<keyword evidence="2" id="KW-0813">Transport</keyword>
<dbReference type="PANTHER" id="PTHR47627">
    <property type="entry name" value="RUBREDOXIN"/>
    <property type="match status" value="1"/>
</dbReference>